<evidence type="ECO:0000256" key="1">
    <source>
        <dbReference type="SAM" id="SignalP"/>
    </source>
</evidence>
<protein>
    <submittedName>
        <fullName evidence="2">Uncharacterized protein</fullName>
    </submittedName>
</protein>
<name>W9R5P1_9ROSA</name>
<accession>W9R5P1</accession>
<reference evidence="3" key="1">
    <citation type="submission" date="2013-01" db="EMBL/GenBank/DDBJ databases">
        <title>Draft Genome Sequence of a Mulberry Tree, Morus notabilis C.K. Schneid.</title>
        <authorList>
            <person name="He N."/>
            <person name="Zhao S."/>
        </authorList>
    </citation>
    <scope>NUCLEOTIDE SEQUENCE</scope>
</reference>
<dbReference type="Proteomes" id="UP000030645">
    <property type="component" value="Unassembled WGS sequence"/>
</dbReference>
<sequence length="77" mass="8812">MKGFLVLISILLAAFLFFPSSIQARQLDAEKNERLTWKALNPKQPINCGRNHPYKHCVPQKPKEKCNGRYVRDGCSP</sequence>
<proteinExistence type="predicted"/>
<keyword evidence="1" id="KW-0732">Signal</keyword>
<evidence type="ECO:0000313" key="3">
    <source>
        <dbReference type="Proteomes" id="UP000030645"/>
    </source>
</evidence>
<feature type="signal peptide" evidence="1">
    <location>
        <begin position="1"/>
        <end position="24"/>
    </location>
</feature>
<dbReference type="AlphaFoldDB" id="W9R5P1"/>
<evidence type="ECO:0000313" key="2">
    <source>
        <dbReference type="EMBL" id="EXB72251.1"/>
    </source>
</evidence>
<organism evidence="2 3">
    <name type="scientific">Morus notabilis</name>
    <dbReference type="NCBI Taxonomy" id="981085"/>
    <lineage>
        <taxon>Eukaryota</taxon>
        <taxon>Viridiplantae</taxon>
        <taxon>Streptophyta</taxon>
        <taxon>Embryophyta</taxon>
        <taxon>Tracheophyta</taxon>
        <taxon>Spermatophyta</taxon>
        <taxon>Magnoliopsida</taxon>
        <taxon>eudicotyledons</taxon>
        <taxon>Gunneridae</taxon>
        <taxon>Pentapetalae</taxon>
        <taxon>rosids</taxon>
        <taxon>fabids</taxon>
        <taxon>Rosales</taxon>
        <taxon>Moraceae</taxon>
        <taxon>Moreae</taxon>
        <taxon>Morus</taxon>
    </lineage>
</organism>
<dbReference type="EMBL" id="KE344618">
    <property type="protein sequence ID" value="EXB72251.1"/>
    <property type="molecule type" value="Genomic_DNA"/>
</dbReference>
<gene>
    <name evidence="2" type="ORF">L484_009134</name>
</gene>
<feature type="chain" id="PRO_5004928110" evidence="1">
    <location>
        <begin position="25"/>
        <end position="77"/>
    </location>
</feature>
<keyword evidence="3" id="KW-1185">Reference proteome</keyword>